<evidence type="ECO:0000313" key="2">
    <source>
        <dbReference type="EMBL" id="GGJ33346.1"/>
    </source>
</evidence>
<protein>
    <recommendedName>
        <fullName evidence="4">DUF1223 domain-containing protein</fullName>
    </recommendedName>
</protein>
<dbReference type="RefSeq" id="WP_188971230.1">
    <property type="nucleotide sequence ID" value="NZ_BMKW01000012.1"/>
</dbReference>
<dbReference type="SUPFAM" id="SSF52833">
    <property type="entry name" value="Thioredoxin-like"/>
    <property type="match status" value="1"/>
</dbReference>
<name>A0A917KXT5_9PROT</name>
<dbReference type="InterPro" id="IPR010634">
    <property type="entry name" value="DUF1223"/>
</dbReference>
<sequence>MHRRHLLAGAPALIAAPAMAAGTPAQPLVAELFTSQSCNSCPPADALLVELARDRPELLVLSFHVTYWDNLGWRDSFSLEESTRRQRRYAATIRHSAYGPGQIYTPQLVVQGRRDAVGSNRRAVLAAIAAEAEAARPGVALWVTDGATATVQAGEGRGTGTLLLVGYDPRHVVPVRGGENGGRSLTYANVVRGMAVASRWQGQALRVQAARPPGERLAVLLQSTDGDILAAARA</sequence>
<gene>
    <name evidence="2" type="ORF">GCM10011320_46260</name>
</gene>
<keyword evidence="3" id="KW-1185">Reference proteome</keyword>
<dbReference type="Proteomes" id="UP000661507">
    <property type="component" value="Unassembled WGS sequence"/>
</dbReference>
<feature type="signal peptide" evidence="1">
    <location>
        <begin position="1"/>
        <end position="20"/>
    </location>
</feature>
<organism evidence="2 3">
    <name type="scientific">Neoroseomonas lacus</name>
    <dbReference type="NCBI Taxonomy" id="287609"/>
    <lineage>
        <taxon>Bacteria</taxon>
        <taxon>Pseudomonadati</taxon>
        <taxon>Pseudomonadota</taxon>
        <taxon>Alphaproteobacteria</taxon>
        <taxon>Acetobacterales</taxon>
        <taxon>Acetobacteraceae</taxon>
        <taxon>Neoroseomonas</taxon>
    </lineage>
</organism>
<reference evidence="2" key="2">
    <citation type="submission" date="2020-09" db="EMBL/GenBank/DDBJ databases">
        <authorList>
            <person name="Sun Q."/>
            <person name="Zhou Y."/>
        </authorList>
    </citation>
    <scope>NUCLEOTIDE SEQUENCE</scope>
    <source>
        <strain evidence="2">CGMCC 1.3617</strain>
    </source>
</reference>
<feature type="chain" id="PRO_5036996656" description="DUF1223 domain-containing protein" evidence="1">
    <location>
        <begin position="21"/>
        <end position="234"/>
    </location>
</feature>
<accession>A0A917KXT5</accession>
<dbReference type="EMBL" id="BMKW01000012">
    <property type="protein sequence ID" value="GGJ33346.1"/>
    <property type="molecule type" value="Genomic_DNA"/>
</dbReference>
<proteinExistence type="predicted"/>
<evidence type="ECO:0008006" key="4">
    <source>
        <dbReference type="Google" id="ProtNLM"/>
    </source>
</evidence>
<dbReference type="Pfam" id="PF06764">
    <property type="entry name" value="DUF1223"/>
    <property type="match status" value="1"/>
</dbReference>
<reference evidence="2" key="1">
    <citation type="journal article" date="2014" name="Int. J. Syst. Evol. Microbiol.">
        <title>Complete genome sequence of Corynebacterium casei LMG S-19264T (=DSM 44701T), isolated from a smear-ripened cheese.</title>
        <authorList>
            <consortium name="US DOE Joint Genome Institute (JGI-PGF)"/>
            <person name="Walter F."/>
            <person name="Albersmeier A."/>
            <person name="Kalinowski J."/>
            <person name="Ruckert C."/>
        </authorList>
    </citation>
    <scope>NUCLEOTIDE SEQUENCE</scope>
    <source>
        <strain evidence="2">CGMCC 1.3617</strain>
    </source>
</reference>
<dbReference type="AlphaFoldDB" id="A0A917KXT5"/>
<evidence type="ECO:0000313" key="3">
    <source>
        <dbReference type="Proteomes" id="UP000661507"/>
    </source>
</evidence>
<comment type="caution">
    <text evidence="2">The sequence shown here is derived from an EMBL/GenBank/DDBJ whole genome shotgun (WGS) entry which is preliminary data.</text>
</comment>
<dbReference type="PANTHER" id="PTHR36057:SF1">
    <property type="entry name" value="LIPOPROTEIN LIPID ATTACHMENT SITE-LIKE PROTEIN, PUTATIVE (DUF1223)-RELATED"/>
    <property type="match status" value="1"/>
</dbReference>
<dbReference type="PANTHER" id="PTHR36057">
    <property type="match status" value="1"/>
</dbReference>
<keyword evidence="1" id="KW-0732">Signal</keyword>
<dbReference type="InterPro" id="IPR036249">
    <property type="entry name" value="Thioredoxin-like_sf"/>
</dbReference>
<evidence type="ECO:0000256" key="1">
    <source>
        <dbReference type="SAM" id="SignalP"/>
    </source>
</evidence>